<dbReference type="InterPro" id="IPR002932">
    <property type="entry name" value="Glu_synthdom"/>
</dbReference>
<accession>A0A5B8SLL6</accession>
<evidence type="ECO:0000256" key="1">
    <source>
        <dbReference type="ARBA" id="ARBA00009716"/>
    </source>
</evidence>
<dbReference type="CDD" id="cd02808">
    <property type="entry name" value="GltS_FMN"/>
    <property type="match status" value="1"/>
</dbReference>
<keyword evidence="6" id="KW-1185">Reference proteome</keyword>
<evidence type="ECO:0000313" key="6">
    <source>
        <dbReference type="Proteomes" id="UP000321272"/>
    </source>
</evidence>
<dbReference type="Pfam" id="PF01645">
    <property type="entry name" value="Glu_synthase"/>
    <property type="match status" value="1"/>
</dbReference>
<protein>
    <submittedName>
        <fullName evidence="5">FMN-binding glutamate synthase family protein</fullName>
    </submittedName>
</protein>
<evidence type="ECO:0000256" key="3">
    <source>
        <dbReference type="SAM" id="Phobius"/>
    </source>
</evidence>
<dbReference type="InterPro" id="IPR024188">
    <property type="entry name" value="GltB"/>
</dbReference>
<dbReference type="EMBL" id="CP042382">
    <property type="protein sequence ID" value="QEA38012.1"/>
    <property type="molecule type" value="Genomic_DNA"/>
</dbReference>
<dbReference type="OrthoDB" id="9795032at2"/>
<keyword evidence="3" id="KW-1133">Transmembrane helix</keyword>
<name>A0A5B8SLL6_9GAMM</name>
<comment type="similarity">
    <text evidence="1 2">Belongs to the glutamate synthase family.</text>
</comment>
<feature type="transmembrane region" description="Helical" evidence="3">
    <location>
        <begin position="36"/>
        <end position="54"/>
    </location>
</feature>
<dbReference type="RefSeq" id="WP_147183084.1">
    <property type="nucleotide sequence ID" value="NZ_CP042382.1"/>
</dbReference>
<proteinExistence type="inferred from homology"/>
<dbReference type="SUPFAM" id="SSF51395">
    <property type="entry name" value="FMN-linked oxidoreductases"/>
    <property type="match status" value="1"/>
</dbReference>
<dbReference type="PIRSF" id="PIRSF006429">
    <property type="entry name" value="GOGAT_lg_2"/>
    <property type="match status" value="1"/>
</dbReference>
<sequence length="551" mass="60814">MLKTPNSYYPIRYTVLALCVLGLLLVLLNLLFRDGAVWPVLLLGPLAVMGVYDLRQHKHALLRNYPLIGNLRYLLEYIRPEIRQYFMESDTDAAPFSRAQRSLVYQRAKGQTDFRPFGSQIDVKKDGYEWINQSMTPTRLDSHDFRITIGAQPAGRQPRPGDCRVPYEASVFNISAMSFGALSGNAIEALNAGAKRGNFAHDTGEGSISSYHRKHGGDLIWEIGSGYFGCRNDDGSFSAERFARNATDPQVKMIEIKISQGAKPGQGGVMPGGKVTAEIAAVRGIPVGKTCVSPPTHSAFSSPVELLRFVERLRELSGGKPTGFKFCLGHPWDWFDIVKAMMETDITPDFIVVDGAEGGTGASPVEFIDHVGVPLQEALLLVHNTLIGADLRDRVKLGCAGKVISAFDVARTLALGADWCNSARGFMFSLGCIQAQTCHTGNCPTGVTTQDPVRQNALVVSDKAQRVYQFHDRTLLALKYLIQAAGLHHPDDILPRHIVRRVDENNVRLLSNLLPQVARGALLNDDLSGEHHIYRNYWKQSRTDRFGLAVE</sequence>
<dbReference type="AlphaFoldDB" id="A0A5B8SLL6"/>
<evidence type="ECO:0000259" key="4">
    <source>
        <dbReference type="Pfam" id="PF01645"/>
    </source>
</evidence>
<keyword evidence="3" id="KW-0812">Transmembrane</keyword>
<organism evidence="5 6">
    <name type="scientific">Pistricoccus aurantiacus</name>
    <dbReference type="NCBI Taxonomy" id="1883414"/>
    <lineage>
        <taxon>Bacteria</taxon>
        <taxon>Pseudomonadati</taxon>
        <taxon>Pseudomonadota</taxon>
        <taxon>Gammaproteobacteria</taxon>
        <taxon>Oceanospirillales</taxon>
        <taxon>Halomonadaceae</taxon>
        <taxon>Pistricoccus</taxon>
    </lineage>
</organism>
<dbReference type="PANTHER" id="PTHR43819:SF1">
    <property type="entry name" value="ARCHAEAL-TYPE GLUTAMATE SYNTHASE [NADPH]"/>
    <property type="match status" value="1"/>
</dbReference>
<keyword evidence="3" id="KW-0472">Membrane</keyword>
<dbReference type="PIRSF" id="PIRSF500060">
    <property type="entry name" value="UCP500060"/>
    <property type="match status" value="1"/>
</dbReference>
<feature type="domain" description="Glutamate synthase" evidence="4">
    <location>
        <begin position="171"/>
        <end position="486"/>
    </location>
</feature>
<dbReference type="InterPro" id="IPR027283">
    <property type="entry name" value="YerD"/>
</dbReference>
<dbReference type="Proteomes" id="UP000321272">
    <property type="component" value="Chromosome"/>
</dbReference>
<dbReference type="GO" id="GO:0015930">
    <property type="term" value="F:glutamate synthase activity"/>
    <property type="evidence" value="ECO:0007669"/>
    <property type="project" value="InterPro"/>
</dbReference>
<dbReference type="Gene3D" id="3.20.20.70">
    <property type="entry name" value="Aldolase class I"/>
    <property type="match status" value="1"/>
</dbReference>
<dbReference type="KEGG" id="paur:FGL86_02270"/>
<dbReference type="PANTHER" id="PTHR43819">
    <property type="entry name" value="ARCHAEAL-TYPE GLUTAMATE SYNTHASE [NADPH]"/>
    <property type="match status" value="1"/>
</dbReference>
<evidence type="ECO:0000256" key="2">
    <source>
        <dbReference type="PIRNR" id="PIRNR006429"/>
    </source>
</evidence>
<dbReference type="InterPro" id="IPR013785">
    <property type="entry name" value="Aldolase_TIM"/>
</dbReference>
<reference evidence="5 6" key="1">
    <citation type="submission" date="2019-06" db="EMBL/GenBank/DDBJ databases">
        <title>Genome analyses of bacteria isolated from kimchi.</title>
        <authorList>
            <person name="Lee S."/>
            <person name="Ahn S."/>
            <person name="Roh S."/>
        </authorList>
    </citation>
    <scope>NUCLEOTIDE SEQUENCE [LARGE SCALE GENOMIC DNA]</scope>
    <source>
        <strain evidence="5 6">CBA4606</strain>
    </source>
</reference>
<evidence type="ECO:0000313" key="5">
    <source>
        <dbReference type="EMBL" id="QEA38012.1"/>
    </source>
</evidence>
<dbReference type="GO" id="GO:0006537">
    <property type="term" value="P:glutamate biosynthetic process"/>
    <property type="evidence" value="ECO:0007669"/>
    <property type="project" value="InterPro"/>
</dbReference>
<gene>
    <name evidence="5" type="ORF">FGL86_02270</name>
</gene>
<feature type="transmembrane region" description="Helical" evidence="3">
    <location>
        <begin position="12"/>
        <end position="30"/>
    </location>
</feature>